<reference evidence="2" key="1">
    <citation type="journal article" date="2019" name="Int. J. Syst. Evol. Microbiol.">
        <title>The Global Catalogue of Microorganisms (GCM) 10K type strain sequencing project: providing services to taxonomists for standard genome sequencing and annotation.</title>
        <authorList>
            <consortium name="The Broad Institute Genomics Platform"/>
            <consortium name="The Broad Institute Genome Sequencing Center for Infectious Disease"/>
            <person name="Wu L."/>
            <person name="Ma J."/>
        </authorList>
    </citation>
    <scope>NUCLEOTIDE SEQUENCE [LARGE SCALE GENOMIC DNA]</scope>
    <source>
        <strain evidence="2">CGMCC 4.1467</strain>
    </source>
</reference>
<dbReference type="NCBIfam" id="NF047593">
    <property type="entry name" value="IS66_ISAeme5_TnpA"/>
    <property type="match status" value="1"/>
</dbReference>
<dbReference type="InterPro" id="IPR002514">
    <property type="entry name" value="Transposase_8"/>
</dbReference>
<dbReference type="EMBL" id="JBHTBS010000037">
    <property type="protein sequence ID" value="MFC7339682.1"/>
    <property type="molecule type" value="Genomic_DNA"/>
</dbReference>
<name>A0ABW2LB54_9BACT</name>
<organism evidence="1 2">
    <name type="scientific">Haloferula chungangensis</name>
    <dbReference type="NCBI Taxonomy" id="1048331"/>
    <lineage>
        <taxon>Bacteria</taxon>
        <taxon>Pseudomonadati</taxon>
        <taxon>Verrucomicrobiota</taxon>
        <taxon>Verrucomicrobiia</taxon>
        <taxon>Verrucomicrobiales</taxon>
        <taxon>Verrucomicrobiaceae</taxon>
        <taxon>Haloferula</taxon>
    </lineage>
</organism>
<dbReference type="Gene3D" id="1.10.10.10">
    <property type="entry name" value="Winged helix-like DNA-binding domain superfamily/Winged helix DNA-binding domain"/>
    <property type="match status" value="1"/>
</dbReference>
<sequence length="123" mass="13015">MASTSETTATSTIIKSDRIGRTRYSDSYKAEVVAAYERSGMSGQAFAEQCGIKYPTFAAWVAKSRKPGHEVPSRKPEQHFLLAELSGSSSDTPLRVELPGGAIAHVSSASQAGLLAALLKTLA</sequence>
<evidence type="ECO:0000313" key="1">
    <source>
        <dbReference type="EMBL" id="MFC7339682.1"/>
    </source>
</evidence>
<evidence type="ECO:0000313" key="2">
    <source>
        <dbReference type="Proteomes" id="UP001596472"/>
    </source>
</evidence>
<dbReference type="SUPFAM" id="SSF48295">
    <property type="entry name" value="TrpR-like"/>
    <property type="match status" value="1"/>
</dbReference>
<dbReference type="RefSeq" id="WP_379716959.1">
    <property type="nucleotide sequence ID" value="NZ_JBHTBS010000037.1"/>
</dbReference>
<gene>
    <name evidence="1" type="ORF">ACFQY0_21030</name>
</gene>
<accession>A0ABW2LB54</accession>
<protein>
    <submittedName>
        <fullName evidence="1">Transposase</fullName>
    </submittedName>
</protein>
<dbReference type="Pfam" id="PF01527">
    <property type="entry name" value="HTH_Tnp_1"/>
    <property type="match status" value="1"/>
</dbReference>
<keyword evidence="2" id="KW-1185">Reference proteome</keyword>
<dbReference type="InterPro" id="IPR036388">
    <property type="entry name" value="WH-like_DNA-bd_sf"/>
</dbReference>
<dbReference type="InterPro" id="IPR010921">
    <property type="entry name" value="Trp_repressor/repl_initiator"/>
</dbReference>
<proteinExistence type="predicted"/>
<comment type="caution">
    <text evidence="1">The sequence shown here is derived from an EMBL/GenBank/DDBJ whole genome shotgun (WGS) entry which is preliminary data.</text>
</comment>
<dbReference type="Proteomes" id="UP001596472">
    <property type="component" value="Unassembled WGS sequence"/>
</dbReference>